<feature type="compositionally biased region" description="Low complexity" evidence="1">
    <location>
        <begin position="78"/>
        <end position="91"/>
    </location>
</feature>
<evidence type="ECO:0000313" key="3">
    <source>
        <dbReference type="Proteomes" id="UP000613580"/>
    </source>
</evidence>
<dbReference type="OrthoDB" id="3240925at2759"/>
<evidence type="ECO:0000313" key="2">
    <source>
        <dbReference type="EMBL" id="KAF7293170.1"/>
    </source>
</evidence>
<feature type="region of interest" description="Disordered" evidence="1">
    <location>
        <begin position="73"/>
        <end position="132"/>
    </location>
</feature>
<comment type="caution">
    <text evidence="2">The sequence shown here is derived from an EMBL/GenBank/DDBJ whole genome shotgun (WGS) entry which is preliminary data.</text>
</comment>
<name>A0A8H6S8D8_MYCCL</name>
<feature type="region of interest" description="Disordered" evidence="1">
    <location>
        <begin position="1"/>
        <end position="28"/>
    </location>
</feature>
<organism evidence="2 3">
    <name type="scientific">Mycena chlorophos</name>
    <name type="common">Agaric fungus</name>
    <name type="synonym">Agaricus chlorophos</name>
    <dbReference type="NCBI Taxonomy" id="658473"/>
    <lineage>
        <taxon>Eukaryota</taxon>
        <taxon>Fungi</taxon>
        <taxon>Dikarya</taxon>
        <taxon>Basidiomycota</taxon>
        <taxon>Agaricomycotina</taxon>
        <taxon>Agaricomycetes</taxon>
        <taxon>Agaricomycetidae</taxon>
        <taxon>Agaricales</taxon>
        <taxon>Marasmiineae</taxon>
        <taxon>Mycenaceae</taxon>
        <taxon>Mycena</taxon>
    </lineage>
</organism>
<evidence type="ECO:0000256" key="1">
    <source>
        <dbReference type="SAM" id="MobiDB-lite"/>
    </source>
</evidence>
<sequence length="162" mass="17354">MTRDSRPLPKRRRLNAPQQPAIAPQSNLKVPAPPGMCVSCHRLNALHLVTCARCGNTTCTVCSRTCTAVMPSPPPTPHLSWTPTPSSSPTESPRKSVLALTNMNLDPSSTASTPTVKRKKPAEAEEEREGGGGCGRVVCKDCAYSVESLQESSTTCYDCYGH</sequence>
<dbReference type="EMBL" id="JACAZE010000021">
    <property type="protein sequence ID" value="KAF7293170.1"/>
    <property type="molecule type" value="Genomic_DNA"/>
</dbReference>
<dbReference type="AlphaFoldDB" id="A0A8H6S8D8"/>
<feature type="compositionally biased region" description="Polar residues" evidence="1">
    <location>
        <begin position="99"/>
        <end position="115"/>
    </location>
</feature>
<keyword evidence="3" id="KW-1185">Reference proteome</keyword>
<proteinExistence type="predicted"/>
<gene>
    <name evidence="2" type="ORF">HMN09_01195000</name>
</gene>
<accession>A0A8H6S8D8</accession>
<protein>
    <submittedName>
        <fullName evidence="2">Uncharacterized protein</fullName>
    </submittedName>
</protein>
<dbReference type="Proteomes" id="UP000613580">
    <property type="component" value="Unassembled WGS sequence"/>
</dbReference>
<reference evidence="2" key="1">
    <citation type="submission" date="2020-05" db="EMBL/GenBank/DDBJ databases">
        <title>Mycena genomes resolve the evolution of fungal bioluminescence.</title>
        <authorList>
            <person name="Tsai I.J."/>
        </authorList>
    </citation>
    <scope>NUCLEOTIDE SEQUENCE</scope>
    <source>
        <strain evidence="2">110903Hualien_Pintung</strain>
    </source>
</reference>